<proteinExistence type="predicted"/>
<gene>
    <name evidence="2" type="ORF">PCOR1329_LOCUS48515</name>
</gene>
<evidence type="ECO:0000313" key="2">
    <source>
        <dbReference type="EMBL" id="CAK0858998.1"/>
    </source>
</evidence>
<organism evidence="2 3">
    <name type="scientific">Prorocentrum cordatum</name>
    <dbReference type="NCBI Taxonomy" id="2364126"/>
    <lineage>
        <taxon>Eukaryota</taxon>
        <taxon>Sar</taxon>
        <taxon>Alveolata</taxon>
        <taxon>Dinophyceae</taxon>
        <taxon>Prorocentrales</taxon>
        <taxon>Prorocentraceae</taxon>
        <taxon>Prorocentrum</taxon>
    </lineage>
</organism>
<reference evidence="2" key="1">
    <citation type="submission" date="2023-10" db="EMBL/GenBank/DDBJ databases">
        <authorList>
            <person name="Chen Y."/>
            <person name="Shah S."/>
            <person name="Dougan E. K."/>
            <person name="Thang M."/>
            <person name="Chan C."/>
        </authorList>
    </citation>
    <scope>NUCLEOTIDE SEQUENCE [LARGE SCALE GENOMIC DNA]</scope>
</reference>
<dbReference type="EMBL" id="CAUYUJ010015860">
    <property type="protein sequence ID" value="CAK0858998.1"/>
    <property type="molecule type" value="Genomic_DNA"/>
</dbReference>
<keyword evidence="3" id="KW-1185">Reference proteome</keyword>
<comment type="caution">
    <text evidence="2">The sequence shown here is derived from an EMBL/GenBank/DDBJ whole genome shotgun (WGS) entry which is preliminary data.</text>
</comment>
<accession>A0ABN9UJ16</accession>
<sequence>MRLFFERSATLGTRTFDDDEAFTRLQMIYNMHAPQIPVINQNAYCEEQFNISKEHVRTEPQCQTKASEHVTQIADAIQCAGDTRARGVGNNPASEPSKMLSGGRAIFEDWSEKLLNPPAQFKHSYRTSFKYLNNELETRMGRYAITKRACGCISTNGMLTLNEYPEAAHTKQQESDAKRVNETDEDDDAKFEEALWYVLGDNLEGTEPRGTLQGLHDGDGLMAYRKVDRSDLT</sequence>
<protein>
    <submittedName>
        <fullName evidence="2">Uncharacterized protein</fullName>
    </submittedName>
</protein>
<feature type="region of interest" description="Disordered" evidence="1">
    <location>
        <begin position="167"/>
        <end position="187"/>
    </location>
</feature>
<feature type="compositionally biased region" description="Basic and acidic residues" evidence="1">
    <location>
        <begin position="167"/>
        <end position="182"/>
    </location>
</feature>
<dbReference type="Proteomes" id="UP001189429">
    <property type="component" value="Unassembled WGS sequence"/>
</dbReference>
<name>A0ABN9UJ16_9DINO</name>
<evidence type="ECO:0000256" key="1">
    <source>
        <dbReference type="SAM" id="MobiDB-lite"/>
    </source>
</evidence>
<evidence type="ECO:0000313" key="3">
    <source>
        <dbReference type="Proteomes" id="UP001189429"/>
    </source>
</evidence>